<evidence type="ECO:0000256" key="8">
    <source>
        <dbReference type="ARBA" id="ARBA00049934"/>
    </source>
</evidence>
<dbReference type="GO" id="GO:0051539">
    <property type="term" value="F:4 iron, 4 sulfur cluster binding"/>
    <property type="evidence" value="ECO:0007669"/>
    <property type="project" value="UniProtKB-KW"/>
</dbReference>
<dbReference type="InterPro" id="IPR013983">
    <property type="entry name" value="Ald_Fedxn_OxRdtase_N"/>
</dbReference>
<feature type="domain" description="Aldehyde ferredoxin oxidoreductase N-terminal" evidence="9">
    <location>
        <begin position="1"/>
        <end position="79"/>
    </location>
</feature>
<evidence type="ECO:0000256" key="5">
    <source>
        <dbReference type="ARBA" id="ARBA00023002"/>
    </source>
</evidence>
<dbReference type="PANTHER" id="PTHR30038">
    <property type="entry name" value="ALDEHYDE FERREDOXIN OXIDOREDUCTASE"/>
    <property type="match status" value="1"/>
</dbReference>
<protein>
    <recommendedName>
        <fullName evidence="9">Aldehyde ferredoxin oxidoreductase N-terminal domain-containing protein</fullName>
    </recommendedName>
</protein>
<sequence>MECINAQDEEWAEDVIEAEEKLKKEYGKYIKTAGIGQAGEKLSLISGIVNDKGRIAARSGIGALMGSKKLKMLVLKGDKQIQLANKEDLVRVVSEYNSKKKTEPGKFMKAILKMAPGMPKLLRRFNISLKGPPKMITQVYHIFGTSAGNVISAEVGDSPVKNWSGIGQFDFPPDKSKELSTVIINSYKQKDYGCLTCPVQCGGVLKVPELGIDETYLPEYETCCAFGTLLLNNDLMSIIILNELCNRAGIDTISTGVTVAFAIECFENGIITTDDTNGLELRWGKSDSIVELVKMIIKREGIGDILADGCKKASEKIGKGSQKFAMHSLGQEIAMHDPKYFESLGYTYAYDPTPGRHTAASIDFMDIGPIGKFMKGFSLPKKWKKNKKSKYKGQMMVTGIRQFIDCLGLCMFATLFGNYPVREIIRSVTGWDLSVEEIIKTGLRIQTLRQSFTIREGVIIAENYLPSRVIGEPPFEKGPTKGITVDYREFYEGVCEEMGWNPENGYPLRETLRELNLDYVIKDIY</sequence>
<dbReference type="InterPro" id="IPR013985">
    <property type="entry name" value="Ald_Fedxn_OxRdtase_dom3"/>
</dbReference>
<keyword evidence="4" id="KW-0479">Metal-binding</keyword>
<evidence type="ECO:0000256" key="6">
    <source>
        <dbReference type="ARBA" id="ARBA00023004"/>
    </source>
</evidence>
<evidence type="ECO:0000256" key="3">
    <source>
        <dbReference type="ARBA" id="ARBA00022485"/>
    </source>
</evidence>
<dbReference type="SUPFAM" id="SSF56228">
    <property type="entry name" value="Aldehyde ferredoxin oxidoreductase, N-terminal domain"/>
    <property type="match status" value="1"/>
</dbReference>
<dbReference type="SUPFAM" id="SSF48310">
    <property type="entry name" value="Aldehyde ferredoxin oxidoreductase, C-terminal domains"/>
    <property type="match status" value="1"/>
</dbReference>
<dbReference type="InterPro" id="IPR001203">
    <property type="entry name" value="OxRdtase_Ald_Fedxn_C"/>
</dbReference>
<dbReference type="GO" id="GO:0009055">
    <property type="term" value="F:electron transfer activity"/>
    <property type="evidence" value="ECO:0007669"/>
    <property type="project" value="InterPro"/>
</dbReference>
<dbReference type="SMART" id="SM00790">
    <property type="entry name" value="AFOR_N"/>
    <property type="match status" value="1"/>
</dbReference>
<dbReference type="EMBL" id="BART01000664">
    <property type="protein sequence ID" value="GAG74136.1"/>
    <property type="molecule type" value="Genomic_DNA"/>
</dbReference>
<dbReference type="GO" id="GO:0046872">
    <property type="term" value="F:metal ion binding"/>
    <property type="evidence" value="ECO:0007669"/>
    <property type="project" value="UniProtKB-KW"/>
</dbReference>
<dbReference type="InterPro" id="IPR051919">
    <property type="entry name" value="W-dependent_AOR"/>
</dbReference>
<evidence type="ECO:0000313" key="10">
    <source>
        <dbReference type="EMBL" id="GAG74136.1"/>
    </source>
</evidence>
<dbReference type="Gene3D" id="1.10.569.10">
    <property type="entry name" value="Aldehyde Ferredoxin Oxidoreductase Protein, subunit A, domain 2"/>
    <property type="match status" value="1"/>
</dbReference>
<dbReference type="InterPro" id="IPR036021">
    <property type="entry name" value="Tungsten_al_ferr_oxy-like_C"/>
</dbReference>
<comment type="caution">
    <text evidence="10">The sequence shown here is derived from an EMBL/GenBank/DDBJ whole genome shotgun (WGS) entry which is preliminary data.</text>
</comment>
<keyword evidence="3" id="KW-0004">4Fe-4S</keyword>
<dbReference type="GO" id="GO:0016625">
    <property type="term" value="F:oxidoreductase activity, acting on the aldehyde or oxo group of donors, iron-sulfur protein as acceptor"/>
    <property type="evidence" value="ECO:0007669"/>
    <property type="project" value="InterPro"/>
</dbReference>
<dbReference type="Gene3D" id="3.60.9.10">
    <property type="entry name" value="Aldehyde ferredoxin oxidoreductase, N-terminal domain"/>
    <property type="match status" value="1"/>
</dbReference>
<evidence type="ECO:0000256" key="7">
    <source>
        <dbReference type="ARBA" id="ARBA00023014"/>
    </source>
</evidence>
<evidence type="ECO:0000256" key="4">
    <source>
        <dbReference type="ARBA" id="ARBA00022723"/>
    </source>
</evidence>
<keyword evidence="5" id="KW-0560">Oxidoreductase</keyword>
<dbReference type="AlphaFoldDB" id="X1BPR9"/>
<accession>X1BPR9</accession>
<gene>
    <name evidence="10" type="ORF">S01H4_02875</name>
</gene>
<evidence type="ECO:0000259" key="9">
    <source>
        <dbReference type="SMART" id="SM00790"/>
    </source>
</evidence>
<evidence type="ECO:0000256" key="2">
    <source>
        <dbReference type="ARBA" id="ARBA00011032"/>
    </source>
</evidence>
<keyword evidence="6" id="KW-0408">Iron</keyword>
<dbReference type="InterPro" id="IPR036503">
    <property type="entry name" value="Ald_Fedxn_OxRdtase_N_sf"/>
</dbReference>
<evidence type="ECO:0000256" key="1">
    <source>
        <dbReference type="ARBA" id="ARBA00001966"/>
    </source>
</evidence>
<name>X1BPR9_9ZZZZ</name>
<keyword evidence="7" id="KW-0411">Iron-sulfur</keyword>
<organism evidence="10">
    <name type="scientific">marine sediment metagenome</name>
    <dbReference type="NCBI Taxonomy" id="412755"/>
    <lineage>
        <taxon>unclassified sequences</taxon>
        <taxon>metagenomes</taxon>
        <taxon>ecological metagenomes</taxon>
    </lineage>
</organism>
<proteinExistence type="inferred from homology"/>
<comment type="similarity">
    <text evidence="2">Belongs to the AOR/FOR family.</text>
</comment>
<reference evidence="10" key="1">
    <citation type="journal article" date="2014" name="Front. Microbiol.">
        <title>High frequency of phylogenetically diverse reductive dehalogenase-homologous genes in deep subseafloor sedimentary metagenomes.</title>
        <authorList>
            <person name="Kawai M."/>
            <person name="Futagami T."/>
            <person name="Toyoda A."/>
            <person name="Takaki Y."/>
            <person name="Nishi S."/>
            <person name="Hori S."/>
            <person name="Arai W."/>
            <person name="Tsubouchi T."/>
            <person name="Morono Y."/>
            <person name="Uchiyama I."/>
            <person name="Ito T."/>
            <person name="Fujiyama A."/>
            <person name="Inagaki F."/>
            <person name="Takami H."/>
        </authorList>
    </citation>
    <scope>NUCLEOTIDE SEQUENCE</scope>
    <source>
        <strain evidence="10">Expedition CK06-06</strain>
    </source>
</reference>
<dbReference type="PANTHER" id="PTHR30038:SF7">
    <property type="entry name" value="TUNGSTEN-CONTAINING GLYCERALDEHYDE-3-PHOSPHATE:FERREDOXIN OXIDOREDUCTASE"/>
    <property type="match status" value="1"/>
</dbReference>
<dbReference type="Pfam" id="PF01314">
    <property type="entry name" value="AFOR_C"/>
    <property type="match status" value="1"/>
</dbReference>
<comment type="cofactor">
    <cofactor evidence="8">
        <name>tungstopterin</name>
        <dbReference type="ChEBI" id="CHEBI:30402"/>
    </cofactor>
</comment>
<dbReference type="Gene3D" id="1.10.599.10">
    <property type="entry name" value="Aldehyde Ferredoxin Oxidoreductase Protein, subunit A, domain 3"/>
    <property type="match status" value="1"/>
</dbReference>
<dbReference type="InterPro" id="IPR013984">
    <property type="entry name" value="Ald_Fedxn_OxRdtase_dom2"/>
</dbReference>
<dbReference type="Pfam" id="PF02730">
    <property type="entry name" value="AFOR_N"/>
    <property type="match status" value="1"/>
</dbReference>
<comment type="cofactor">
    <cofactor evidence="1">
        <name>[4Fe-4S] cluster</name>
        <dbReference type="ChEBI" id="CHEBI:49883"/>
    </cofactor>
</comment>